<name>A0A9X2FGJ8_9LACO</name>
<keyword evidence="4" id="KW-1185">Reference proteome</keyword>
<accession>A0A9X2FGJ8</accession>
<gene>
    <name evidence="3" type="ORF">LB941_01440</name>
</gene>
<reference evidence="3 4" key="1">
    <citation type="journal article" date="2023" name="Int. J. Syst. Evol. Microbiol.">
        <title>Ligilactobacillus ubinensis sp. nov., a novel species isolated from the wild ferment of a durian fruit (Durio zibethinus).</title>
        <authorList>
            <person name="Heng Y.C."/>
            <person name="Menon N."/>
            <person name="Chen B."/>
            <person name="Loo B.Z.L."/>
            <person name="Wong G.W.J."/>
            <person name="Lim A.C.H."/>
            <person name="Silvaraju S."/>
            <person name="Kittelmann S."/>
        </authorList>
    </citation>
    <scope>NUCLEOTIDE SEQUENCE [LARGE SCALE GENOMIC DNA]</scope>
    <source>
        <strain evidence="3 4">WILCCON 0076</strain>
    </source>
</reference>
<dbReference type="EMBL" id="JAIULA010000002">
    <property type="protein sequence ID" value="MCP0885997.1"/>
    <property type="molecule type" value="Genomic_DNA"/>
</dbReference>
<evidence type="ECO:0000256" key="2">
    <source>
        <dbReference type="ARBA" id="ARBA00022801"/>
    </source>
</evidence>
<dbReference type="NCBIfam" id="TIGR00051">
    <property type="entry name" value="YbgC/FadM family acyl-CoA thioesterase"/>
    <property type="match status" value="1"/>
</dbReference>
<evidence type="ECO:0000313" key="4">
    <source>
        <dbReference type="Proteomes" id="UP001139006"/>
    </source>
</evidence>
<evidence type="ECO:0000256" key="1">
    <source>
        <dbReference type="ARBA" id="ARBA00005953"/>
    </source>
</evidence>
<dbReference type="GO" id="GO:0047617">
    <property type="term" value="F:fatty acyl-CoA hydrolase activity"/>
    <property type="evidence" value="ECO:0007669"/>
    <property type="project" value="TreeGrafter"/>
</dbReference>
<dbReference type="AlphaFoldDB" id="A0A9X2FGJ8"/>
<keyword evidence="2" id="KW-0378">Hydrolase</keyword>
<sequence length="136" mass="15811">MKPYIHTVQYYETDRMQITHHSNYVRWMEEARVSFLDQLNCSYTDLENMGIISPVVAINCKYLQSTTFADKISIIVNIKKFNGIKLVLVYKMLNLETEKIVCTGESSHCFTNKNGKILNMKTLKPDFYLRLNSASN</sequence>
<dbReference type="PIRSF" id="PIRSF003230">
    <property type="entry name" value="YbgC"/>
    <property type="match status" value="1"/>
</dbReference>
<dbReference type="CDD" id="cd00586">
    <property type="entry name" value="4HBT"/>
    <property type="match status" value="1"/>
</dbReference>
<dbReference type="InterPro" id="IPR006684">
    <property type="entry name" value="YbgC/YbaW"/>
</dbReference>
<dbReference type="InterPro" id="IPR050563">
    <property type="entry name" value="4-hydroxybenzoyl-CoA_TE"/>
</dbReference>
<dbReference type="Proteomes" id="UP001139006">
    <property type="component" value="Unassembled WGS sequence"/>
</dbReference>
<comment type="similarity">
    <text evidence="1">Belongs to the 4-hydroxybenzoyl-CoA thioesterase family.</text>
</comment>
<dbReference type="Pfam" id="PF13279">
    <property type="entry name" value="4HBT_2"/>
    <property type="match status" value="1"/>
</dbReference>
<dbReference type="PANTHER" id="PTHR31793">
    <property type="entry name" value="4-HYDROXYBENZOYL-COA THIOESTERASE FAMILY MEMBER"/>
    <property type="match status" value="1"/>
</dbReference>
<protein>
    <submittedName>
        <fullName evidence="3">Acyl-CoA thioesterase</fullName>
    </submittedName>
</protein>
<dbReference type="RefSeq" id="WP_253358871.1">
    <property type="nucleotide sequence ID" value="NZ_JAIULA010000002.1"/>
</dbReference>
<dbReference type="SUPFAM" id="SSF54637">
    <property type="entry name" value="Thioesterase/thiol ester dehydrase-isomerase"/>
    <property type="match status" value="1"/>
</dbReference>
<evidence type="ECO:0000313" key="3">
    <source>
        <dbReference type="EMBL" id="MCP0885997.1"/>
    </source>
</evidence>
<organism evidence="3 4">
    <name type="scientific">Ligilactobacillus ubinensis</name>
    <dbReference type="NCBI Taxonomy" id="2876789"/>
    <lineage>
        <taxon>Bacteria</taxon>
        <taxon>Bacillati</taxon>
        <taxon>Bacillota</taxon>
        <taxon>Bacilli</taxon>
        <taxon>Lactobacillales</taxon>
        <taxon>Lactobacillaceae</taxon>
        <taxon>Ligilactobacillus</taxon>
    </lineage>
</organism>
<dbReference type="Gene3D" id="3.10.129.10">
    <property type="entry name" value="Hotdog Thioesterase"/>
    <property type="match status" value="1"/>
</dbReference>
<proteinExistence type="inferred from homology"/>
<comment type="caution">
    <text evidence="3">The sequence shown here is derived from an EMBL/GenBank/DDBJ whole genome shotgun (WGS) entry which is preliminary data.</text>
</comment>
<dbReference type="InterPro" id="IPR029069">
    <property type="entry name" value="HotDog_dom_sf"/>
</dbReference>
<dbReference type="PANTHER" id="PTHR31793:SF27">
    <property type="entry name" value="NOVEL THIOESTERASE SUPERFAMILY DOMAIN AND SAPOSIN A-TYPE DOMAIN CONTAINING PROTEIN (0610012H03RIK)"/>
    <property type="match status" value="1"/>
</dbReference>